<keyword evidence="1" id="KW-1133">Transmembrane helix</keyword>
<keyword evidence="1" id="KW-0812">Transmembrane</keyword>
<name>X1KPR1_9ZZZZ</name>
<accession>X1KPR1</accession>
<protein>
    <submittedName>
        <fullName evidence="2">Uncharacterized protein</fullName>
    </submittedName>
</protein>
<gene>
    <name evidence="2" type="ORF">S06H3_06913</name>
</gene>
<sequence>MVTKMSERSQGATEYLLMLGAVLVLVAGIVASIFFTSQTLGSNVSGQIDNVMENVVIPSLVGALF</sequence>
<feature type="transmembrane region" description="Helical" evidence="1">
    <location>
        <begin position="12"/>
        <end position="35"/>
    </location>
</feature>
<comment type="caution">
    <text evidence="2">The sequence shown here is derived from an EMBL/GenBank/DDBJ whole genome shotgun (WGS) entry which is preliminary data.</text>
</comment>
<dbReference type="EMBL" id="BARV01002742">
    <property type="protein sequence ID" value="GAH95615.1"/>
    <property type="molecule type" value="Genomic_DNA"/>
</dbReference>
<dbReference type="AlphaFoldDB" id="X1KPR1"/>
<evidence type="ECO:0000256" key="1">
    <source>
        <dbReference type="SAM" id="Phobius"/>
    </source>
</evidence>
<keyword evidence="1" id="KW-0472">Membrane</keyword>
<proteinExistence type="predicted"/>
<reference evidence="2" key="1">
    <citation type="journal article" date="2014" name="Front. Microbiol.">
        <title>High frequency of phylogenetically diverse reductive dehalogenase-homologous genes in deep subseafloor sedimentary metagenomes.</title>
        <authorList>
            <person name="Kawai M."/>
            <person name="Futagami T."/>
            <person name="Toyoda A."/>
            <person name="Takaki Y."/>
            <person name="Nishi S."/>
            <person name="Hori S."/>
            <person name="Arai W."/>
            <person name="Tsubouchi T."/>
            <person name="Morono Y."/>
            <person name="Uchiyama I."/>
            <person name="Ito T."/>
            <person name="Fujiyama A."/>
            <person name="Inagaki F."/>
            <person name="Takami H."/>
        </authorList>
    </citation>
    <scope>NUCLEOTIDE SEQUENCE</scope>
    <source>
        <strain evidence="2">Expedition CK06-06</strain>
    </source>
</reference>
<evidence type="ECO:0000313" key="2">
    <source>
        <dbReference type="EMBL" id="GAH95615.1"/>
    </source>
</evidence>
<organism evidence="2">
    <name type="scientific">marine sediment metagenome</name>
    <dbReference type="NCBI Taxonomy" id="412755"/>
    <lineage>
        <taxon>unclassified sequences</taxon>
        <taxon>metagenomes</taxon>
        <taxon>ecological metagenomes</taxon>
    </lineage>
</organism>